<evidence type="ECO:0000313" key="2">
    <source>
        <dbReference type="Proteomes" id="UP000031643"/>
    </source>
</evidence>
<dbReference type="Gene3D" id="3.30.420.280">
    <property type="match status" value="1"/>
</dbReference>
<dbReference type="HOGENOM" id="CLU_1738350_0_0_5"/>
<reference evidence="1 2" key="1">
    <citation type="submission" date="2014-09" db="EMBL/GenBank/DDBJ databases">
        <title>Genome sequencing of Methyloceanibacter caenitepidi Gela4.</title>
        <authorList>
            <person name="Takeuchi M."/>
            <person name="Susumu S."/>
            <person name="Kamagata Y."/>
            <person name="Oshima K."/>
            <person name="Hattori M."/>
            <person name="Iwasaki W."/>
        </authorList>
    </citation>
    <scope>NUCLEOTIDE SEQUENCE [LARGE SCALE GENOMIC DNA]</scope>
    <source>
        <strain evidence="1 2">Gela4</strain>
    </source>
</reference>
<gene>
    <name evidence="1" type="ORF">GL4_1466</name>
</gene>
<name>A0A0A8K328_9HYPH</name>
<proteinExistence type="predicted"/>
<keyword evidence="2" id="KW-1185">Reference proteome</keyword>
<dbReference type="KEGG" id="mcg:GL4_1466"/>
<accession>A0A0A8K328</accession>
<sequence>MAQDRDSDVLHLYDCAKFRGEQLAVIAEGLNARGRGVGISWEASAQEVADKLLDRGCNLLKEPVKDTPMLADMTSREILGRMRTGRFKVDKRLAEWLDEFKTFFREEAQVPLVGHPLMTATRHAVARLEYAAAITSLSAHKIAYPKVPIV</sequence>
<dbReference type="Proteomes" id="UP000031643">
    <property type="component" value="Chromosome"/>
</dbReference>
<dbReference type="AlphaFoldDB" id="A0A0A8K328"/>
<dbReference type="EMBL" id="AP014648">
    <property type="protein sequence ID" value="BAQ16922.1"/>
    <property type="molecule type" value="Genomic_DNA"/>
</dbReference>
<evidence type="ECO:0000313" key="1">
    <source>
        <dbReference type="EMBL" id="BAQ16922.1"/>
    </source>
</evidence>
<dbReference type="STRING" id="1384459.GL4_1466"/>
<protein>
    <submittedName>
        <fullName evidence="1">Putative DNA packaging protein GP2</fullName>
    </submittedName>
</protein>
<organism evidence="1 2">
    <name type="scientific">Methyloceanibacter caenitepidi</name>
    <dbReference type="NCBI Taxonomy" id="1384459"/>
    <lineage>
        <taxon>Bacteria</taxon>
        <taxon>Pseudomonadati</taxon>
        <taxon>Pseudomonadota</taxon>
        <taxon>Alphaproteobacteria</taxon>
        <taxon>Hyphomicrobiales</taxon>
        <taxon>Hyphomicrobiaceae</taxon>
        <taxon>Methyloceanibacter</taxon>
    </lineage>
</organism>